<name>A0ACB9G2W2_9ASTR</name>
<protein>
    <submittedName>
        <fullName evidence="1">Uncharacterized protein</fullName>
    </submittedName>
</protein>
<accession>A0ACB9G2W2</accession>
<comment type="caution">
    <text evidence="1">The sequence shown here is derived from an EMBL/GenBank/DDBJ whole genome shotgun (WGS) entry which is preliminary data.</text>
</comment>
<gene>
    <name evidence="1" type="ORF">L1987_47200</name>
</gene>
<sequence>MLPMSLPRTHPHRHHFAVPQQKLLEFLLSLTSASLHFSITAQHLYFEAHWSASIPCHDPHQPLDHGWLYPCSDLLVLCLSLAVVLSIAQPQPKYSKLHLFVSSKSRHFLAGFSVFSMNHLMHGLYII</sequence>
<reference evidence="1 2" key="2">
    <citation type="journal article" date="2022" name="Mol. Ecol. Resour.">
        <title>The genomes of chicory, endive, great burdock and yacon provide insights into Asteraceae paleo-polyploidization history and plant inulin production.</title>
        <authorList>
            <person name="Fan W."/>
            <person name="Wang S."/>
            <person name="Wang H."/>
            <person name="Wang A."/>
            <person name="Jiang F."/>
            <person name="Liu H."/>
            <person name="Zhao H."/>
            <person name="Xu D."/>
            <person name="Zhang Y."/>
        </authorList>
    </citation>
    <scope>NUCLEOTIDE SEQUENCE [LARGE SCALE GENOMIC DNA]</scope>
    <source>
        <strain evidence="2">cv. Yunnan</strain>
        <tissue evidence="1">Leaves</tissue>
    </source>
</reference>
<evidence type="ECO:0000313" key="2">
    <source>
        <dbReference type="Proteomes" id="UP001056120"/>
    </source>
</evidence>
<reference evidence="2" key="1">
    <citation type="journal article" date="2022" name="Mol. Ecol. Resour.">
        <title>The genomes of chicory, endive, great burdock and yacon provide insights into Asteraceae palaeo-polyploidization history and plant inulin production.</title>
        <authorList>
            <person name="Fan W."/>
            <person name="Wang S."/>
            <person name="Wang H."/>
            <person name="Wang A."/>
            <person name="Jiang F."/>
            <person name="Liu H."/>
            <person name="Zhao H."/>
            <person name="Xu D."/>
            <person name="Zhang Y."/>
        </authorList>
    </citation>
    <scope>NUCLEOTIDE SEQUENCE [LARGE SCALE GENOMIC DNA]</scope>
    <source>
        <strain evidence="2">cv. Yunnan</strain>
    </source>
</reference>
<organism evidence="1 2">
    <name type="scientific">Smallanthus sonchifolius</name>
    <dbReference type="NCBI Taxonomy" id="185202"/>
    <lineage>
        <taxon>Eukaryota</taxon>
        <taxon>Viridiplantae</taxon>
        <taxon>Streptophyta</taxon>
        <taxon>Embryophyta</taxon>
        <taxon>Tracheophyta</taxon>
        <taxon>Spermatophyta</taxon>
        <taxon>Magnoliopsida</taxon>
        <taxon>eudicotyledons</taxon>
        <taxon>Gunneridae</taxon>
        <taxon>Pentapetalae</taxon>
        <taxon>asterids</taxon>
        <taxon>campanulids</taxon>
        <taxon>Asterales</taxon>
        <taxon>Asteraceae</taxon>
        <taxon>Asteroideae</taxon>
        <taxon>Heliantheae alliance</taxon>
        <taxon>Millerieae</taxon>
        <taxon>Smallanthus</taxon>
    </lineage>
</organism>
<dbReference type="EMBL" id="CM042032">
    <property type="protein sequence ID" value="KAI3777400.1"/>
    <property type="molecule type" value="Genomic_DNA"/>
</dbReference>
<keyword evidence="2" id="KW-1185">Reference proteome</keyword>
<proteinExistence type="predicted"/>
<dbReference type="Proteomes" id="UP001056120">
    <property type="component" value="Linkage Group LG15"/>
</dbReference>
<evidence type="ECO:0000313" key="1">
    <source>
        <dbReference type="EMBL" id="KAI3777400.1"/>
    </source>
</evidence>